<comment type="caution">
    <text evidence="3">The sequence shown here is derived from an EMBL/GenBank/DDBJ whole genome shotgun (WGS) entry which is preliminary data.</text>
</comment>
<evidence type="ECO:0000256" key="2">
    <source>
        <dbReference type="SAM" id="Phobius"/>
    </source>
</evidence>
<evidence type="ECO:0000256" key="1">
    <source>
        <dbReference type="SAM" id="MobiDB-lite"/>
    </source>
</evidence>
<dbReference type="AlphaFoldDB" id="A0ABD7N259"/>
<keyword evidence="2" id="KW-0472">Membrane</keyword>
<keyword evidence="2" id="KW-1133">Transmembrane helix</keyword>
<evidence type="ECO:0000313" key="4">
    <source>
        <dbReference type="Proteomes" id="UP000252079"/>
    </source>
</evidence>
<protein>
    <submittedName>
        <fullName evidence="3">Uncharacterized protein</fullName>
    </submittedName>
</protein>
<accession>A0ABD7N259</accession>
<proteinExistence type="predicted"/>
<gene>
    <name evidence="3" type="ORF">SAMEA23995918_02486</name>
</gene>
<feature type="region of interest" description="Disordered" evidence="1">
    <location>
        <begin position="95"/>
        <end position="121"/>
    </location>
</feature>
<dbReference type="EMBL" id="UFBM01000014">
    <property type="protein sequence ID" value="SSF78219.1"/>
    <property type="molecule type" value="Genomic_DNA"/>
</dbReference>
<reference evidence="3 4" key="1">
    <citation type="submission" date="2018-07" db="EMBL/GenBank/DDBJ databases">
        <authorList>
            <consortium name="Pathogen Informatics"/>
        </authorList>
    </citation>
    <scope>NUCLEOTIDE SEQUENCE [LARGE SCALE GENOMIC DNA]</scope>
    <source>
        <strain evidence="3 4">4300STDY6636950</strain>
    </source>
</reference>
<feature type="compositionally biased region" description="Polar residues" evidence="1">
    <location>
        <begin position="95"/>
        <end position="109"/>
    </location>
</feature>
<sequence>MVGLALDNSGTDCIHRQLYTTGWIYRGNGWSHGRMALGVVAGWSTFLWWSNLCYRLWGYVFIIRMAIIQKESVTCHSNKQAAFAALIITDRRGGSQQNGRHSVSHQLQYHQDAGSYQRKLV</sequence>
<keyword evidence="2" id="KW-0812">Transmembrane</keyword>
<feature type="transmembrane region" description="Helical" evidence="2">
    <location>
        <begin position="35"/>
        <end position="57"/>
    </location>
</feature>
<dbReference type="Proteomes" id="UP000252079">
    <property type="component" value="Unassembled WGS sequence"/>
</dbReference>
<organism evidence="3 4">
    <name type="scientific">Klebsiella quasipneumoniae</name>
    <dbReference type="NCBI Taxonomy" id="1463165"/>
    <lineage>
        <taxon>Bacteria</taxon>
        <taxon>Pseudomonadati</taxon>
        <taxon>Pseudomonadota</taxon>
        <taxon>Gammaproteobacteria</taxon>
        <taxon>Enterobacterales</taxon>
        <taxon>Enterobacteriaceae</taxon>
        <taxon>Klebsiella/Raoultella group</taxon>
        <taxon>Klebsiella</taxon>
        <taxon>Klebsiella pneumoniae complex</taxon>
    </lineage>
</organism>
<name>A0ABD7N259_9ENTR</name>
<evidence type="ECO:0000313" key="3">
    <source>
        <dbReference type="EMBL" id="SSF78219.1"/>
    </source>
</evidence>